<dbReference type="AlphaFoldDB" id="A0A0R2JL34"/>
<comment type="caution">
    <text evidence="10">The sequence shown here is derived from an EMBL/GenBank/DDBJ whole genome shotgun (WGS) entry which is preliminary data.</text>
</comment>
<dbReference type="Gene3D" id="1.10.10.10">
    <property type="entry name" value="Winged helix-like DNA-binding domain superfamily/Winged helix DNA-binding domain"/>
    <property type="match status" value="4"/>
</dbReference>
<keyword evidence="11" id="KW-1185">Reference proteome</keyword>
<dbReference type="Pfam" id="PF02631">
    <property type="entry name" value="RecX_HTH2"/>
    <property type="match status" value="1"/>
</dbReference>
<dbReference type="Pfam" id="PF21982">
    <property type="entry name" value="RecX_HTH1"/>
    <property type="match status" value="1"/>
</dbReference>
<dbReference type="HAMAP" id="MF_01114">
    <property type="entry name" value="RecX"/>
    <property type="match status" value="1"/>
</dbReference>
<dbReference type="EMBL" id="JQBP01000002">
    <property type="protein sequence ID" value="KRN75484.1"/>
    <property type="molecule type" value="Genomic_DNA"/>
</dbReference>
<dbReference type="PATRIC" id="fig|1616.3.peg.671"/>
<dbReference type="GO" id="GO:0005737">
    <property type="term" value="C:cytoplasm"/>
    <property type="evidence" value="ECO:0007669"/>
    <property type="project" value="UniProtKB-SubCell"/>
</dbReference>
<comment type="similarity">
    <text evidence="3 6">Belongs to the RecX family.</text>
</comment>
<dbReference type="Proteomes" id="UP000051655">
    <property type="component" value="Unassembled WGS sequence"/>
</dbReference>
<gene>
    <name evidence="6" type="primary">recX</name>
    <name evidence="10" type="ORF">IV73_GL000653</name>
</gene>
<evidence type="ECO:0000313" key="10">
    <source>
        <dbReference type="EMBL" id="KRN75484.1"/>
    </source>
</evidence>
<organism evidence="10 11">
    <name type="scientific">Weissella kandleri</name>
    <dbReference type="NCBI Taxonomy" id="1616"/>
    <lineage>
        <taxon>Bacteria</taxon>
        <taxon>Bacillati</taxon>
        <taxon>Bacillota</taxon>
        <taxon>Bacilli</taxon>
        <taxon>Lactobacillales</taxon>
        <taxon>Lactobacillaceae</taxon>
        <taxon>Weissella</taxon>
    </lineage>
</organism>
<dbReference type="OrthoDB" id="5421057at2"/>
<evidence type="ECO:0000259" key="9">
    <source>
        <dbReference type="Pfam" id="PF21982"/>
    </source>
</evidence>
<evidence type="ECO:0000256" key="2">
    <source>
        <dbReference type="ARBA" id="ARBA00004496"/>
    </source>
</evidence>
<dbReference type="InterPro" id="IPR053924">
    <property type="entry name" value="RecX_HTH_2nd"/>
</dbReference>
<sequence>MATVTRVTQTRRPGRYNIYLDDEFAFAVAEKILLDFNLFKGTEVSAEQRVEIETAEYAQKAYQKALVYATGTMRSVQQVRQKLKEADFPDDVIEQALERLGQVDILNDQKFAEEYVSTQMQRGKLGPKGIGFKLRQYGVDAFTIEDALVVYDEETEYENLMQQVEPLFDKYQRSSAYLAQQKVSNKLYQSGFNGHLIKRALSDYFDEHEHDDEQEMDNFNREIEKLAERYADYSGWDYQQKMKAGMYRRGFNLKQVDRWLKEHSS</sequence>
<dbReference type="RefSeq" id="WP_057754698.1">
    <property type="nucleotide sequence ID" value="NZ_JQBP01000002.1"/>
</dbReference>
<protein>
    <recommendedName>
        <fullName evidence="4 6">Regulatory protein RecX</fullName>
    </recommendedName>
</protein>
<dbReference type="PANTHER" id="PTHR33602:SF1">
    <property type="entry name" value="REGULATORY PROTEIN RECX FAMILY PROTEIN"/>
    <property type="match status" value="1"/>
</dbReference>
<name>A0A0R2JL34_9LACO</name>
<evidence type="ECO:0000256" key="6">
    <source>
        <dbReference type="HAMAP-Rule" id="MF_01114"/>
    </source>
</evidence>
<evidence type="ECO:0000256" key="5">
    <source>
        <dbReference type="ARBA" id="ARBA00022490"/>
    </source>
</evidence>
<dbReference type="InterPro" id="IPR003783">
    <property type="entry name" value="Regulatory_RecX"/>
</dbReference>
<comment type="subcellular location">
    <subcellularLocation>
        <location evidence="2 6">Cytoplasm</location>
    </subcellularLocation>
</comment>
<proteinExistence type="inferred from homology"/>
<evidence type="ECO:0000259" key="7">
    <source>
        <dbReference type="Pfam" id="PF02631"/>
    </source>
</evidence>
<dbReference type="STRING" id="1616.IV73_GL000653"/>
<dbReference type="Pfam" id="PF21981">
    <property type="entry name" value="RecX_HTH3"/>
    <property type="match status" value="1"/>
</dbReference>
<evidence type="ECO:0000256" key="3">
    <source>
        <dbReference type="ARBA" id="ARBA00009695"/>
    </source>
</evidence>
<evidence type="ECO:0000313" key="11">
    <source>
        <dbReference type="Proteomes" id="UP000051655"/>
    </source>
</evidence>
<accession>A0A0R2JL34</accession>
<feature type="domain" description="RecX third three-helical" evidence="8">
    <location>
        <begin position="213"/>
        <end position="260"/>
    </location>
</feature>
<feature type="domain" description="RecX first three-helical" evidence="9">
    <location>
        <begin position="61"/>
        <end position="100"/>
    </location>
</feature>
<dbReference type="InterPro" id="IPR036388">
    <property type="entry name" value="WH-like_DNA-bd_sf"/>
</dbReference>
<dbReference type="PANTHER" id="PTHR33602">
    <property type="entry name" value="REGULATORY PROTEIN RECX FAMILY PROTEIN"/>
    <property type="match status" value="1"/>
</dbReference>
<comment type="function">
    <text evidence="1 6">Modulates RecA activity.</text>
</comment>
<keyword evidence="5 6" id="KW-0963">Cytoplasm</keyword>
<feature type="domain" description="RecX second three-helical" evidence="7">
    <location>
        <begin position="107"/>
        <end position="148"/>
    </location>
</feature>
<dbReference type="GO" id="GO:0006282">
    <property type="term" value="P:regulation of DNA repair"/>
    <property type="evidence" value="ECO:0007669"/>
    <property type="project" value="UniProtKB-UniRule"/>
</dbReference>
<evidence type="ECO:0000256" key="4">
    <source>
        <dbReference type="ARBA" id="ARBA00018111"/>
    </source>
</evidence>
<dbReference type="InterPro" id="IPR053925">
    <property type="entry name" value="RecX_HTH_3rd"/>
</dbReference>
<reference evidence="10 11" key="1">
    <citation type="journal article" date="2015" name="Genome Announc.">
        <title>Expanding the biotechnology potential of lactobacilli through comparative genomics of 213 strains and associated genera.</title>
        <authorList>
            <person name="Sun Z."/>
            <person name="Harris H.M."/>
            <person name="McCann A."/>
            <person name="Guo C."/>
            <person name="Argimon S."/>
            <person name="Zhang W."/>
            <person name="Yang X."/>
            <person name="Jeffery I.B."/>
            <person name="Cooney J.C."/>
            <person name="Kagawa T.F."/>
            <person name="Liu W."/>
            <person name="Song Y."/>
            <person name="Salvetti E."/>
            <person name="Wrobel A."/>
            <person name="Rasinkangas P."/>
            <person name="Parkhill J."/>
            <person name="Rea M.C."/>
            <person name="O'Sullivan O."/>
            <person name="Ritari J."/>
            <person name="Douillard F.P."/>
            <person name="Paul Ross R."/>
            <person name="Yang R."/>
            <person name="Briner A.E."/>
            <person name="Felis G.E."/>
            <person name="de Vos W.M."/>
            <person name="Barrangou R."/>
            <person name="Klaenhammer T.R."/>
            <person name="Caufield P.W."/>
            <person name="Cui Y."/>
            <person name="Zhang H."/>
            <person name="O'Toole P.W."/>
        </authorList>
    </citation>
    <scope>NUCLEOTIDE SEQUENCE [LARGE SCALE GENOMIC DNA]</scope>
    <source>
        <strain evidence="10 11">DSM 20593</strain>
    </source>
</reference>
<evidence type="ECO:0000259" key="8">
    <source>
        <dbReference type="Pfam" id="PF21981"/>
    </source>
</evidence>
<dbReference type="InterPro" id="IPR053926">
    <property type="entry name" value="RecX_HTH_1st"/>
</dbReference>
<evidence type="ECO:0000256" key="1">
    <source>
        <dbReference type="ARBA" id="ARBA00003529"/>
    </source>
</evidence>